<reference evidence="1 2" key="1">
    <citation type="submission" date="2020-07" db="EMBL/GenBank/DDBJ databases">
        <title>Sequencing the genomes of 1000 actinobacteria strains.</title>
        <authorList>
            <person name="Klenk H.-P."/>
        </authorList>
    </citation>
    <scope>NUCLEOTIDE SEQUENCE [LARGE SCALE GENOMIC DNA]</scope>
    <source>
        <strain evidence="1 2">DSM 19663</strain>
    </source>
</reference>
<dbReference type="RefSeq" id="WP_246335381.1">
    <property type="nucleotide sequence ID" value="NZ_BAAAOV010000017.1"/>
</dbReference>
<evidence type="ECO:0000313" key="1">
    <source>
        <dbReference type="EMBL" id="MBA8846867.1"/>
    </source>
</evidence>
<protein>
    <recommendedName>
        <fullName evidence="3">DUF2130 domain-containing protein</fullName>
    </recommendedName>
</protein>
<dbReference type="Proteomes" id="UP000585905">
    <property type="component" value="Unassembled WGS sequence"/>
</dbReference>
<sequence length="96" mass="10515">MKEIICPNCGKAFTIDEAGYADILKQVRDTDFEKQLHERLELADQEKQRAIELAETKAAGELQKAAAAKDSEIQALKAKLDAGESANKVAVEWSPA</sequence>
<proteinExistence type="predicted"/>
<evidence type="ECO:0008006" key="3">
    <source>
        <dbReference type="Google" id="ProtNLM"/>
    </source>
</evidence>
<gene>
    <name evidence="1" type="ORF">FHX53_000431</name>
</gene>
<evidence type="ECO:0000313" key="2">
    <source>
        <dbReference type="Proteomes" id="UP000585905"/>
    </source>
</evidence>
<accession>A0A839E5R8</accession>
<keyword evidence="2" id="KW-1185">Reference proteome</keyword>
<name>A0A839E5R8_9MICO</name>
<organism evidence="1 2">
    <name type="scientific">Microcella alkalica</name>
    <dbReference type="NCBI Taxonomy" id="355930"/>
    <lineage>
        <taxon>Bacteria</taxon>
        <taxon>Bacillati</taxon>
        <taxon>Actinomycetota</taxon>
        <taxon>Actinomycetes</taxon>
        <taxon>Micrococcales</taxon>
        <taxon>Microbacteriaceae</taxon>
        <taxon>Microcella</taxon>
    </lineage>
</organism>
<dbReference type="AlphaFoldDB" id="A0A839E5R8"/>
<comment type="caution">
    <text evidence="1">The sequence shown here is derived from an EMBL/GenBank/DDBJ whole genome shotgun (WGS) entry which is preliminary data.</text>
</comment>
<dbReference type="EMBL" id="JACGWX010000001">
    <property type="protein sequence ID" value="MBA8846867.1"/>
    <property type="molecule type" value="Genomic_DNA"/>
</dbReference>